<dbReference type="PANTHER" id="PTHR35164">
    <property type="entry name" value="EXPRESSED PROTEIN"/>
    <property type="match status" value="1"/>
</dbReference>
<feature type="coiled-coil region" evidence="1">
    <location>
        <begin position="89"/>
        <end position="191"/>
    </location>
</feature>
<evidence type="ECO:0000313" key="3">
    <source>
        <dbReference type="EMBL" id="KAG6499785.1"/>
    </source>
</evidence>
<comment type="caution">
    <text evidence="3">The sequence shown here is derived from an EMBL/GenBank/DDBJ whole genome shotgun (WGS) entry which is preliminary data.</text>
</comment>
<dbReference type="EMBL" id="JACMSC010000011">
    <property type="protein sequence ID" value="KAG6499785.1"/>
    <property type="molecule type" value="Genomic_DNA"/>
</dbReference>
<evidence type="ECO:0000256" key="1">
    <source>
        <dbReference type="SAM" id="Coils"/>
    </source>
</evidence>
<feature type="coiled-coil region" evidence="1">
    <location>
        <begin position="242"/>
        <end position="406"/>
    </location>
</feature>
<accession>A0A8J5G3I1</accession>
<name>A0A8J5G3I1_ZINOF</name>
<organism evidence="3 4">
    <name type="scientific">Zingiber officinale</name>
    <name type="common">Ginger</name>
    <name type="synonym">Amomum zingiber</name>
    <dbReference type="NCBI Taxonomy" id="94328"/>
    <lineage>
        <taxon>Eukaryota</taxon>
        <taxon>Viridiplantae</taxon>
        <taxon>Streptophyta</taxon>
        <taxon>Embryophyta</taxon>
        <taxon>Tracheophyta</taxon>
        <taxon>Spermatophyta</taxon>
        <taxon>Magnoliopsida</taxon>
        <taxon>Liliopsida</taxon>
        <taxon>Zingiberales</taxon>
        <taxon>Zingiberaceae</taxon>
        <taxon>Zingiber</taxon>
    </lineage>
</organism>
<gene>
    <name evidence="3" type="ORF">ZIOFF_039577</name>
</gene>
<evidence type="ECO:0000313" key="4">
    <source>
        <dbReference type="Proteomes" id="UP000734854"/>
    </source>
</evidence>
<keyword evidence="1" id="KW-0175">Coiled coil</keyword>
<proteinExistence type="predicted"/>
<dbReference type="PANTHER" id="PTHR35164:SF14">
    <property type="entry name" value="OS04G0450900 PROTEIN"/>
    <property type="match status" value="1"/>
</dbReference>
<sequence>MHGKSLLLSRDYGAVLSDNLEEYQFAALNVFLPLSMAHKESLASSGVKLARSKSTKGSPSSLDSSDSRALKIRSVTKAAQSASKQNVRSSDLQHQLSKLHEELEKEKEEKARAMQELTDIKRNVSQKITSESESKVEVLEKEVQKAKESERKMLESLVSQTKLLEQIKISLEEAKLENRSLRERNKSFERVKNFGNRSLRHFEKHLFGSDVLHSGTEEADVRTLRNELRLSTEAEEKSKVAMDGLASALKEVSAEANQVKEKFKVTESELERVRANSESLKTSLRSMEEKFQAASEESERLKCELDESIAAWNVKENSLINCIKMFEEEINELKAKNDKLFESQRTAREENANLRDILKQAINEASVVKESQEITRKENSQLKDQLSEKENKLQVLKQEYECLKVSEAAATDSVTGLKSLLAATSTMDSMIVAPSNFGGIDSNVIERGAKFSSERWSGHNKRFQNGRRHSIGEPGKLKGSAYGVAGSPEPKHQLTASLSNMSEIRSASSIIPNYNRSLYPDDFDHIIASHMDHAAATKKKKTFFRRFGDMLRRKNSYRQNSSFVVLQ</sequence>
<feature type="region of interest" description="Disordered" evidence="2">
    <location>
        <begin position="47"/>
        <end position="68"/>
    </location>
</feature>
<keyword evidence="4" id="KW-1185">Reference proteome</keyword>
<reference evidence="3 4" key="1">
    <citation type="submission" date="2020-08" db="EMBL/GenBank/DDBJ databases">
        <title>Plant Genome Project.</title>
        <authorList>
            <person name="Zhang R.-G."/>
        </authorList>
    </citation>
    <scope>NUCLEOTIDE SEQUENCE [LARGE SCALE GENOMIC DNA]</scope>
    <source>
        <tissue evidence="3">Rhizome</tissue>
    </source>
</reference>
<evidence type="ECO:0000256" key="2">
    <source>
        <dbReference type="SAM" id="MobiDB-lite"/>
    </source>
</evidence>
<dbReference type="Proteomes" id="UP000734854">
    <property type="component" value="Unassembled WGS sequence"/>
</dbReference>
<dbReference type="AlphaFoldDB" id="A0A8J5G3I1"/>
<feature type="compositionally biased region" description="Low complexity" evidence="2">
    <location>
        <begin position="55"/>
        <end position="64"/>
    </location>
</feature>
<protein>
    <submittedName>
        <fullName evidence="3">Uncharacterized protein</fullName>
    </submittedName>
</protein>